<gene>
    <name evidence="6" type="ORF">CGW93_00880</name>
</gene>
<keyword evidence="2" id="KW-1134">Transmembrane beta strand</keyword>
<evidence type="ECO:0000256" key="4">
    <source>
        <dbReference type="ARBA" id="ARBA00023136"/>
    </source>
</evidence>
<name>A0A257LVC9_UNCW3</name>
<dbReference type="GO" id="GO:0019867">
    <property type="term" value="C:outer membrane"/>
    <property type="evidence" value="ECO:0007669"/>
    <property type="project" value="InterPro"/>
</dbReference>
<dbReference type="AlphaFoldDB" id="A0A257LVC9"/>
<dbReference type="Pfam" id="PF07244">
    <property type="entry name" value="POTRA"/>
    <property type="match status" value="3"/>
</dbReference>
<comment type="subcellular location">
    <subcellularLocation>
        <location evidence="1">Membrane</location>
    </subcellularLocation>
</comment>
<keyword evidence="3" id="KW-0812">Transmembrane</keyword>
<dbReference type="InterPro" id="IPR039910">
    <property type="entry name" value="D15-like"/>
</dbReference>
<dbReference type="EMBL" id="NMUJ01000006">
    <property type="protein sequence ID" value="OYV03449.1"/>
    <property type="molecule type" value="Genomic_DNA"/>
</dbReference>
<organism evidence="6 7">
    <name type="scientific">candidate division WOR-3 bacterium 4484_18</name>
    <dbReference type="NCBI Taxonomy" id="2020626"/>
    <lineage>
        <taxon>Bacteria</taxon>
        <taxon>Bacteria division WOR-3</taxon>
    </lineage>
</organism>
<evidence type="ECO:0000313" key="6">
    <source>
        <dbReference type="EMBL" id="OYV03449.1"/>
    </source>
</evidence>
<evidence type="ECO:0000256" key="2">
    <source>
        <dbReference type="ARBA" id="ARBA00022452"/>
    </source>
</evidence>
<dbReference type="PROSITE" id="PS51779">
    <property type="entry name" value="POTRA"/>
    <property type="match status" value="1"/>
</dbReference>
<protein>
    <recommendedName>
        <fullName evidence="5">POTRA domain-containing protein</fullName>
    </recommendedName>
</protein>
<reference evidence="7" key="1">
    <citation type="submission" date="2017-07" db="EMBL/GenBank/DDBJ databases">
        <title>Novel pathways for hydrocarbon cycling and metabolic interdependencies in hydrothermal sediment communities.</title>
        <authorList>
            <person name="Dombrowski N."/>
            <person name="Seitz K."/>
            <person name="Teske A."/>
            <person name="Baker B."/>
        </authorList>
    </citation>
    <scope>NUCLEOTIDE SEQUENCE [LARGE SCALE GENOMIC DNA]</scope>
</reference>
<feature type="domain" description="POTRA" evidence="5">
    <location>
        <begin position="169"/>
        <end position="241"/>
    </location>
</feature>
<dbReference type="InterPro" id="IPR000184">
    <property type="entry name" value="Bac_surfAg_D15"/>
</dbReference>
<keyword evidence="4" id="KW-0472">Membrane</keyword>
<dbReference type="Gene3D" id="2.40.160.50">
    <property type="entry name" value="membrane protein fhac: a member of the omp85/tpsb transporter family"/>
    <property type="match status" value="1"/>
</dbReference>
<dbReference type="InterPro" id="IPR034746">
    <property type="entry name" value="POTRA"/>
</dbReference>
<proteinExistence type="predicted"/>
<evidence type="ECO:0000256" key="3">
    <source>
        <dbReference type="ARBA" id="ARBA00022692"/>
    </source>
</evidence>
<dbReference type="Pfam" id="PF01103">
    <property type="entry name" value="Omp85"/>
    <property type="match status" value="1"/>
</dbReference>
<sequence>MWIYFLLVGFVVAKLDILGNKAFKTDMLRREVLAIEEGDRVDEADIRRAENMLESFYHNKGFWTSKVDMMVARKDSLVYIYFYIEEGFPMSVREIEVKGAEGDAFCSKDMLAIKEGEIYDYRKILVSMLRLRQLYELHGYPEVEVDYECKRIGAYEVRLVFKVRKGPQVRIGEIEVRGNSKARKDMILREAGIKKGELYSTKKVDDARSRLYMTGLFDKVEAATERIDSTRMKLIFKVEERKPRWVKGEFGIGGFIETYASIGWGYDNLFGWGEKLQLEVRYFTNFKGGYDWRLYSRYITPYFLKFRWNLSVTPFYELKHRRAPDYEIRTWGIRGETKRGITQHVMLYLAYDQKWRRLSIGETYQMMATRLPVDTSEITNAVSADILMDTRDNPFRPERGVLGRLGLRYAGYRLGGDNDFEELGVEFTGYYKYEFMLVATRVKLTGKLSGRLPQLDRYFLGGPYSLRGYETDRLGRPYGKENMVVSNVEFRVRLPGDFMMVYFVDVGEVGDGVLWEWLRTIERPYVDVGFGLWKYLFVGVVRLDIAMPVIPETGSMKWWLVFGEPF</sequence>
<accession>A0A257LVC9</accession>
<dbReference type="InterPro" id="IPR010827">
    <property type="entry name" value="BamA/TamA_POTRA"/>
</dbReference>
<dbReference type="PANTHER" id="PTHR12815">
    <property type="entry name" value="SORTING AND ASSEMBLY MACHINERY SAMM50 PROTEIN FAMILY MEMBER"/>
    <property type="match status" value="1"/>
</dbReference>
<evidence type="ECO:0000313" key="7">
    <source>
        <dbReference type="Proteomes" id="UP000216312"/>
    </source>
</evidence>
<evidence type="ECO:0000256" key="1">
    <source>
        <dbReference type="ARBA" id="ARBA00004370"/>
    </source>
</evidence>
<dbReference type="PANTHER" id="PTHR12815:SF18">
    <property type="entry name" value="SORTING AND ASSEMBLY MACHINERY COMPONENT 50 HOMOLOG"/>
    <property type="match status" value="1"/>
</dbReference>
<comment type="caution">
    <text evidence="6">The sequence shown here is derived from an EMBL/GenBank/DDBJ whole genome shotgun (WGS) entry which is preliminary data.</text>
</comment>
<dbReference type="Gene3D" id="3.10.20.310">
    <property type="entry name" value="membrane protein fhac"/>
    <property type="match status" value="3"/>
</dbReference>
<evidence type="ECO:0000259" key="5">
    <source>
        <dbReference type="PROSITE" id="PS51779"/>
    </source>
</evidence>
<dbReference type="Proteomes" id="UP000216312">
    <property type="component" value="Unassembled WGS sequence"/>
</dbReference>